<evidence type="ECO:0000313" key="2">
    <source>
        <dbReference type="EMBL" id="BCG26036.1"/>
    </source>
</evidence>
<dbReference type="AlphaFoldDB" id="A0A6J4E9V9"/>
<dbReference type="EMBL" id="BQKM01000001">
    <property type="protein sequence ID" value="GJN51233.1"/>
    <property type="molecule type" value="Genomic_DNA"/>
</dbReference>
<dbReference type="EMBL" id="AP023189">
    <property type="protein sequence ID" value="BCG26036.1"/>
    <property type="molecule type" value="Genomic_DNA"/>
</dbReference>
<dbReference type="KEGG" id="ptw:TUM18999_42270"/>
<evidence type="ECO:0000313" key="5">
    <source>
        <dbReference type="Proteomes" id="UP001054892"/>
    </source>
</evidence>
<feature type="domain" description="Putative tail fiber protein gp53-like C-terminal" evidence="1">
    <location>
        <begin position="354"/>
        <end position="435"/>
    </location>
</feature>
<evidence type="ECO:0000313" key="3">
    <source>
        <dbReference type="EMBL" id="GJN51233.1"/>
    </source>
</evidence>
<protein>
    <recommendedName>
        <fullName evidence="1">Putative tail fiber protein gp53-like C-terminal domain-containing protein</fullName>
    </recommendedName>
</protein>
<dbReference type="Proteomes" id="UP000509383">
    <property type="component" value="Chromosome"/>
</dbReference>
<evidence type="ECO:0000313" key="4">
    <source>
        <dbReference type="Proteomes" id="UP000509383"/>
    </source>
</evidence>
<dbReference type="Pfam" id="PF21882">
    <property type="entry name" value="Gp53-like_C"/>
    <property type="match status" value="1"/>
</dbReference>
<keyword evidence="5" id="KW-1185">Reference proteome</keyword>
<sequence length="435" mass="46572">MTQYNRPNETVFASGAKPGELENFPDIARGWGIAFDQTDGIPPMEWFNALFKRSDEAVRYLLQKGISEWSPTEDYPIGAHVQESDKVWKAKVSSSGKRPSQTPSDWVETALSRDALVTLIQEQLGGIGIKVRVRVASTANLNLSGLQIIDGINVLDGDRVLVKNQNLEAANGIYVVSSTAWVRASDADSSNKVQPGMLIHIESGNSQLNSLWQLATDGPIVLGSTGLAFEMVAGYTGVNPGTYRSLTVDRYGRITAGNNPSTLADYGISAATQAEAEAGSDNFKPMTPLRVAQAIYVRLVQATESVLGLAKTATQAQTNAGTDDATIVTPKKLRAGFSASLGVNGYISFPSWLGGVIFQWGYYSGSLDDLTALITFPIPFPNLNMNVSVTADGGQSGAGYFVTAGAQKVSTAQFRLNGYGTNMPSIGYHWFAIGY</sequence>
<reference evidence="2 4" key="1">
    <citation type="submission" date="2020-05" db="EMBL/GenBank/DDBJ databases">
        <title>Characterization of novel class B3 metallo-beta-lactamase from novel Pseudomonas species.</title>
        <authorList>
            <person name="Yamada K."/>
            <person name="Aoki K."/>
            <person name="Ishii Y."/>
        </authorList>
    </citation>
    <scope>NUCLEOTIDE SEQUENCE [LARGE SCALE GENOMIC DNA]</scope>
    <source>
        <strain evidence="2 4">TUM18999</strain>
        <strain evidence="3 5">TUM20286</strain>
    </source>
</reference>
<dbReference type="Gene3D" id="2.60.40.3940">
    <property type="match status" value="1"/>
</dbReference>
<accession>A0A6J4E9V9</accession>
<organism evidence="2 4">
    <name type="scientific">Pseudomonas tohonis</name>
    <dbReference type="NCBI Taxonomy" id="2725477"/>
    <lineage>
        <taxon>Bacteria</taxon>
        <taxon>Pseudomonadati</taxon>
        <taxon>Pseudomonadota</taxon>
        <taxon>Gammaproteobacteria</taxon>
        <taxon>Pseudomonadales</taxon>
        <taxon>Pseudomonadaceae</taxon>
        <taxon>Pseudomonas</taxon>
    </lineage>
</organism>
<dbReference type="InterPro" id="IPR054075">
    <property type="entry name" value="Gp53-like_C"/>
</dbReference>
<gene>
    <name evidence="2" type="ORF">TUM18999_42270</name>
    <name evidence="3" type="ORF">TUM20286_09850</name>
</gene>
<dbReference type="RefSeq" id="WP_173172357.1">
    <property type="nucleotide sequence ID" value="NZ_AP023189.1"/>
</dbReference>
<evidence type="ECO:0000259" key="1">
    <source>
        <dbReference type="Pfam" id="PF21882"/>
    </source>
</evidence>
<dbReference type="Proteomes" id="UP001054892">
    <property type="component" value="Unassembled WGS sequence"/>
</dbReference>
<name>A0A6J4E9V9_9PSED</name>
<proteinExistence type="predicted"/>